<organism evidence="4 5">
    <name type="scientific">Knoellia koreensis</name>
    <dbReference type="NCBI Taxonomy" id="2730921"/>
    <lineage>
        <taxon>Bacteria</taxon>
        <taxon>Bacillati</taxon>
        <taxon>Actinomycetota</taxon>
        <taxon>Actinomycetes</taxon>
        <taxon>Micrococcales</taxon>
        <taxon>Intrasporangiaceae</taxon>
        <taxon>Knoellia</taxon>
    </lineage>
</organism>
<dbReference type="CDD" id="cd04301">
    <property type="entry name" value="NAT_SF"/>
    <property type="match status" value="1"/>
</dbReference>
<keyword evidence="1 4" id="KW-0808">Transferase</keyword>
<dbReference type="PROSITE" id="PS51186">
    <property type="entry name" value="GNAT"/>
    <property type="match status" value="1"/>
</dbReference>
<dbReference type="InterPro" id="IPR000182">
    <property type="entry name" value="GNAT_dom"/>
</dbReference>
<keyword evidence="5" id="KW-1185">Reference proteome</keyword>
<dbReference type="PANTHER" id="PTHR43420:SF44">
    <property type="entry name" value="ACETYLTRANSFERASE YPEA"/>
    <property type="match status" value="1"/>
</dbReference>
<protein>
    <submittedName>
        <fullName evidence="4">GNAT family N-acetyltransferase</fullName>
    </submittedName>
</protein>
<dbReference type="AlphaFoldDB" id="A0A849HH73"/>
<keyword evidence="2" id="KW-0012">Acyltransferase</keyword>
<dbReference type="InterPro" id="IPR050680">
    <property type="entry name" value="YpeA/RimI_acetyltransf"/>
</dbReference>
<dbReference type="Pfam" id="PF24551">
    <property type="entry name" value="SH3_Rv0428c"/>
    <property type="match status" value="1"/>
</dbReference>
<comment type="caution">
    <text evidence="4">The sequence shown here is derived from an EMBL/GenBank/DDBJ whole genome shotgun (WGS) entry which is preliminary data.</text>
</comment>
<feature type="domain" description="N-acetyltransferase" evidence="3">
    <location>
        <begin position="260"/>
        <end position="344"/>
    </location>
</feature>
<dbReference type="InterPro" id="IPR056935">
    <property type="entry name" value="Rv0428c-like_C"/>
</dbReference>
<accession>A0A849HH73</accession>
<evidence type="ECO:0000259" key="3">
    <source>
        <dbReference type="PROSITE" id="PS51186"/>
    </source>
</evidence>
<dbReference type="RefSeq" id="WP_171242887.1">
    <property type="nucleotide sequence ID" value="NZ_JABEPQ010000001.1"/>
</dbReference>
<dbReference type="Gene3D" id="3.40.630.30">
    <property type="match status" value="1"/>
</dbReference>
<dbReference type="Pfam" id="PF24553">
    <property type="entry name" value="Rv0428c_C"/>
    <property type="match status" value="1"/>
</dbReference>
<gene>
    <name evidence="4" type="ORF">HJG52_07880</name>
</gene>
<dbReference type="EMBL" id="JABEPQ010000001">
    <property type="protein sequence ID" value="NNM45924.1"/>
    <property type="molecule type" value="Genomic_DNA"/>
</dbReference>
<sequence>MGDLGEHLPLTSRVVVRWRLETPDPTTGATLTDTVGELLSRTEQELTIGTSSGEVVVARDRVVAAKEVPPKPTRTGAPHRTTSVADLQRLVTPSWGAVESESLGGWVLRASSGFTQRGNSVVPLGDPGLPLSSALDRVEQWYAARGLPAKVTLAGPEGFDPAADPLGALLVDRGYTVGSRSLTMTAPTDRVASADPGGPEVVIEETLTAGWLQGYPRGEGVDPAVLRGVLEGSPRQLFASTIPGGGLSQQLGLRERGAAGTTPVAVGRLALAHGWAGLGAVRTDPAYRGRGLAAHLTARLARAALDEGVRLVHLQVEADNEVAIRLYERMGFERHSGYVYLTQP</sequence>
<dbReference type="GO" id="GO:0016747">
    <property type="term" value="F:acyltransferase activity, transferring groups other than amino-acyl groups"/>
    <property type="evidence" value="ECO:0007669"/>
    <property type="project" value="InterPro"/>
</dbReference>
<dbReference type="PANTHER" id="PTHR43420">
    <property type="entry name" value="ACETYLTRANSFERASE"/>
    <property type="match status" value="1"/>
</dbReference>
<evidence type="ECO:0000313" key="4">
    <source>
        <dbReference type="EMBL" id="NNM45924.1"/>
    </source>
</evidence>
<evidence type="ECO:0000256" key="2">
    <source>
        <dbReference type="ARBA" id="ARBA00023315"/>
    </source>
</evidence>
<dbReference type="InterPro" id="IPR056934">
    <property type="entry name" value="SH3_Rv0428c"/>
</dbReference>
<dbReference type="InterPro" id="IPR016181">
    <property type="entry name" value="Acyl_CoA_acyltransferase"/>
</dbReference>
<evidence type="ECO:0000313" key="5">
    <source>
        <dbReference type="Proteomes" id="UP000588586"/>
    </source>
</evidence>
<evidence type="ECO:0000256" key="1">
    <source>
        <dbReference type="ARBA" id="ARBA00022679"/>
    </source>
</evidence>
<name>A0A849HH73_9MICO</name>
<dbReference type="SUPFAM" id="SSF55729">
    <property type="entry name" value="Acyl-CoA N-acyltransferases (Nat)"/>
    <property type="match status" value="1"/>
</dbReference>
<reference evidence="4 5" key="1">
    <citation type="submission" date="2020-04" db="EMBL/GenBank/DDBJ databases">
        <title>Knoellia sp. isolate from air conditioner.</title>
        <authorList>
            <person name="Chea S."/>
            <person name="Kim D.-U."/>
        </authorList>
    </citation>
    <scope>NUCLEOTIDE SEQUENCE [LARGE SCALE GENOMIC DNA]</scope>
    <source>
        <strain evidence="4 5">DB2414S</strain>
    </source>
</reference>
<dbReference type="Proteomes" id="UP000588586">
    <property type="component" value="Unassembled WGS sequence"/>
</dbReference>
<proteinExistence type="predicted"/>